<dbReference type="Proteomes" id="UP000238937">
    <property type="component" value="Unassembled WGS sequence"/>
</dbReference>
<keyword evidence="3" id="KW-1185">Reference proteome</keyword>
<protein>
    <submittedName>
        <fullName evidence="2">Uncharacterized protein</fullName>
    </submittedName>
</protein>
<evidence type="ECO:0000313" key="2">
    <source>
        <dbReference type="EMBL" id="PSB54463.1"/>
    </source>
</evidence>
<accession>A0A2T1GB72</accession>
<feature type="region of interest" description="Disordered" evidence="1">
    <location>
        <begin position="286"/>
        <end position="320"/>
    </location>
</feature>
<gene>
    <name evidence="2" type="ORF">C7B77_18090</name>
</gene>
<name>A0A2T1GB72_9CYAN</name>
<evidence type="ECO:0000313" key="3">
    <source>
        <dbReference type="Proteomes" id="UP000238937"/>
    </source>
</evidence>
<comment type="caution">
    <text evidence="2">The sequence shown here is derived from an EMBL/GenBank/DDBJ whole genome shotgun (WGS) entry which is preliminary data.</text>
</comment>
<sequence length="320" mass="35584">MTKSIVRISWCGFFSLWCYPHQLLAQVPTLSSKNSPATYEDDRVKIVIQNCSRKLQDLVCKAILTSKNSDRTVNLSGDNIRLVDFEGNEYYPSRIGLANRISENNAIKTELIENIPFKASFVFTKVPANLTQVALLQIPLSGDVDTTVKFRNFSVISSAPAVAKAKKTSVAETAAVNIPLESNGDSNLVCPERTKILYRATSKSFLMYICGAKNPTHYVGLSRDGSQGITLRLRYYDRNQFSADNGDTNYTIAANRLVVRRDSRIIYQEKIQVLQALPGTISAQENTPKLKIKKNSTSLPADLNQKRSSTSQPIPKKNTP</sequence>
<feature type="compositionally biased region" description="Polar residues" evidence="1">
    <location>
        <begin position="306"/>
        <end position="320"/>
    </location>
</feature>
<proteinExistence type="predicted"/>
<reference evidence="2 3" key="1">
    <citation type="submission" date="2018-03" db="EMBL/GenBank/DDBJ databases">
        <title>The ancient ancestry and fast evolution of plastids.</title>
        <authorList>
            <person name="Moore K.R."/>
            <person name="Magnabosco C."/>
            <person name="Momper L."/>
            <person name="Gold D.A."/>
            <person name="Bosak T."/>
            <person name="Fournier G.P."/>
        </authorList>
    </citation>
    <scope>NUCLEOTIDE SEQUENCE [LARGE SCALE GENOMIC DNA]</scope>
    <source>
        <strain evidence="2 3">CCALA 037</strain>
    </source>
</reference>
<dbReference type="EMBL" id="PVWO01000257">
    <property type="protein sequence ID" value="PSB54463.1"/>
    <property type="molecule type" value="Genomic_DNA"/>
</dbReference>
<dbReference type="AlphaFoldDB" id="A0A2T1GB72"/>
<evidence type="ECO:0000256" key="1">
    <source>
        <dbReference type="SAM" id="MobiDB-lite"/>
    </source>
</evidence>
<organism evidence="2 3">
    <name type="scientific">Chamaesiphon polymorphus CCALA 037</name>
    <dbReference type="NCBI Taxonomy" id="2107692"/>
    <lineage>
        <taxon>Bacteria</taxon>
        <taxon>Bacillati</taxon>
        <taxon>Cyanobacteriota</taxon>
        <taxon>Cyanophyceae</taxon>
        <taxon>Gomontiellales</taxon>
        <taxon>Chamaesiphonaceae</taxon>
        <taxon>Chamaesiphon</taxon>
    </lineage>
</organism>